<dbReference type="SUPFAM" id="SSF158702">
    <property type="entry name" value="Sec63 N-terminal domain-like"/>
    <property type="match status" value="1"/>
</dbReference>
<evidence type="ECO:0000313" key="15">
    <source>
        <dbReference type="Proteomes" id="UP000010866"/>
    </source>
</evidence>
<dbReference type="GO" id="GO:0005524">
    <property type="term" value="F:ATP binding"/>
    <property type="evidence" value="ECO:0007669"/>
    <property type="project" value="UniProtKB-UniRule"/>
</dbReference>
<keyword evidence="4 11" id="KW-0347">Helicase</keyword>
<dbReference type="RefSeq" id="WP_015313735.1">
    <property type="nucleotide sequence ID" value="NC_019972.1"/>
</dbReference>
<keyword evidence="15" id="KW-1185">Reference proteome</keyword>
<comment type="similarity">
    <text evidence="11">Belongs to the helicase family. Hel308 subfamily.</text>
</comment>
<evidence type="ECO:0000259" key="12">
    <source>
        <dbReference type="PROSITE" id="PS51192"/>
    </source>
</evidence>
<dbReference type="EC" id="5.6.2.4" evidence="11"/>
<evidence type="ECO:0000256" key="6">
    <source>
        <dbReference type="ARBA" id="ARBA00023125"/>
    </source>
</evidence>
<dbReference type="PANTHER" id="PTHR47961:SF10">
    <property type="entry name" value="ATP-DEPENDENT DNA HELICASE HEL308"/>
    <property type="match status" value="1"/>
</dbReference>
<dbReference type="Pfam" id="PF21280">
    <property type="entry name" value="Helicase_dom4_arc"/>
    <property type="match status" value="1"/>
</dbReference>
<evidence type="ECO:0000256" key="7">
    <source>
        <dbReference type="ARBA" id="ARBA00023204"/>
    </source>
</evidence>
<evidence type="ECO:0000256" key="1">
    <source>
        <dbReference type="ARBA" id="ARBA00022741"/>
    </source>
</evidence>
<keyword evidence="7 11" id="KW-0234">DNA repair</keyword>
<keyword evidence="3 11" id="KW-0378">Hydrolase</keyword>
<evidence type="ECO:0000256" key="3">
    <source>
        <dbReference type="ARBA" id="ARBA00022801"/>
    </source>
</evidence>
<comment type="function">
    <text evidence="11">DNA-dependent ATPase and 3'-5' DNA helicase that may be involved in repair of stalled replication forks.</text>
</comment>
<evidence type="ECO:0000256" key="5">
    <source>
        <dbReference type="ARBA" id="ARBA00022840"/>
    </source>
</evidence>
<dbReference type="InterPro" id="IPR046931">
    <property type="entry name" value="HTH_61"/>
</dbReference>
<feature type="binding site" evidence="11">
    <location>
        <position position="28"/>
    </location>
    <ligand>
        <name>ATP</name>
        <dbReference type="ChEBI" id="CHEBI:30616"/>
    </ligand>
</feature>
<dbReference type="Proteomes" id="UP000010866">
    <property type="component" value="Plasmid pMETHO01"/>
</dbReference>
<dbReference type="GO" id="GO:0003677">
    <property type="term" value="F:DNA binding"/>
    <property type="evidence" value="ECO:0007669"/>
    <property type="project" value="UniProtKB-UniRule"/>
</dbReference>
<reference evidence="15" key="1">
    <citation type="submission" date="2012-02" db="EMBL/GenBank/DDBJ databases">
        <title>Complete sequence of plasmid of Methanomethylovorans hollandica DSM 15978.</title>
        <authorList>
            <person name="Lucas S."/>
            <person name="Copeland A."/>
            <person name="Lapidus A."/>
            <person name="Glavina del Rio T."/>
            <person name="Dalin E."/>
            <person name="Tice H."/>
            <person name="Bruce D."/>
            <person name="Goodwin L."/>
            <person name="Pitluck S."/>
            <person name="Peters L."/>
            <person name="Mikhailova N."/>
            <person name="Held B."/>
            <person name="Kyrpides N."/>
            <person name="Mavromatis K."/>
            <person name="Ivanova N."/>
            <person name="Brettin T."/>
            <person name="Detter J.C."/>
            <person name="Han C."/>
            <person name="Larimer F."/>
            <person name="Land M."/>
            <person name="Hauser L."/>
            <person name="Markowitz V."/>
            <person name="Cheng J.-F."/>
            <person name="Hugenholtz P."/>
            <person name="Woyke T."/>
            <person name="Wu D."/>
            <person name="Spring S."/>
            <person name="Schroeder M."/>
            <person name="Brambilla E."/>
            <person name="Klenk H.-P."/>
            <person name="Eisen J.A."/>
        </authorList>
    </citation>
    <scope>NUCLEOTIDE SEQUENCE [LARGE SCALE GENOMIC DNA]</scope>
    <source>
        <strain evidence="15">DSM 15978 / NBRC 107637 / DMS1</strain>
        <plasmid evidence="15">Plasmid pMETHO01</plasmid>
    </source>
</reference>
<dbReference type="InterPro" id="IPR048772">
    <property type="entry name" value="Hel308-like_dom4"/>
</dbReference>
<dbReference type="SUPFAM" id="SSF46785">
    <property type="entry name" value="Winged helix' DNA-binding domain"/>
    <property type="match status" value="1"/>
</dbReference>
<dbReference type="InterPro" id="IPR022965">
    <property type="entry name" value="Helicase_Hel308"/>
</dbReference>
<dbReference type="Pfam" id="PF00270">
    <property type="entry name" value="DEAD"/>
    <property type="match status" value="1"/>
</dbReference>
<dbReference type="InterPro" id="IPR050474">
    <property type="entry name" value="Hel308_SKI2-like"/>
</dbReference>
<dbReference type="GO" id="GO:0016887">
    <property type="term" value="F:ATP hydrolysis activity"/>
    <property type="evidence" value="ECO:0007669"/>
    <property type="project" value="RHEA"/>
</dbReference>
<dbReference type="KEGG" id="mhz:Metho_2463"/>
<dbReference type="Pfam" id="PF00271">
    <property type="entry name" value="Helicase_C"/>
    <property type="match status" value="1"/>
</dbReference>
<keyword evidence="1 11" id="KW-0547">Nucleotide-binding</keyword>
<gene>
    <name evidence="11" type="primary">hel308</name>
    <name evidence="14" type="ordered locus">Metho_2463</name>
</gene>
<dbReference type="OrthoDB" id="371946at2157"/>
<keyword evidence="5 11" id="KW-0067">ATP-binding</keyword>
<dbReference type="SMART" id="SM00490">
    <property type="entry name" value="HELICc"/>
    <property type="match status" value="1"/>
</dbReference>
<proteinExistence type="inferred from homology"/>
<protein>
    <recommendedName>
        <fullName evidence="11">ATP-dependent DNA helicase Hel308</fullName>
        <ecNumber evidence="11">5.6.2.4</ecNumber>
    </recommendedName>
    <alternativeName>
        <fullName evidence="11">DNA 3'-5' helicase Hel308</fullName>
    </alternativeName>
</protein>
<organism evidence="14 15">
    <name type="scientific">Methanomethylovorans hollandica (strain DSM 15978 / NBRC 107637 / DMS1)</name>
    <dbReference type="NCBI Taxonomy" id="867904"/>
    <lineage>
        <taxon>Archaea</taxon>
        <taxon>Methanobacteriati</taxon>
        <taxon>Methanobacteriota</taxon>
        <taxon>Stenosarchaea group</taxon>
        <taxon>Methanomicrobia</taxon>
        <taxon>Methanosarcinales</taxon>
        <taxon>Methanosarcinaceae</taxon>
        <taxon>Methanomethylovorans</taxon>
    </lineage>
</organism>
<dbReference type="CDD" id="cd18795">
    <property type="entry name" value="SF2_C_Ski2"/>
    <property type="match status" value="1"/>
</dbReference>
<dbReference type="Gene3D" id="1.10.3380.30">
    <property type="match status" value="1"/>
</dbReference>
<dbReference type="GO" id="GO:0043138">
    <property type="term" value="F:3'-5' DNA helicase activity"/>
    <property type="evidence" value="ECO:0007669"/>
    <property type="project" value="UniProtKB-UniRule"/>
</dbReference>
<dbReference type="EMBL" id="CP003363">
    <property type="protein sequence ID" value="AGB50603.1"/>
    <property type="molecule type" value="Genomic_DNA"/>
</dbReference>
<dbReference type="InterPro" id="IPR001650">
    <property type="entry name" value="Helicase_C-like"/>
</dbReference>
<comment type="subunit">
    <text evidence="11">Monomer.</text>
</comment>
<sequence>MDINTLDLPQNYIDFYLNKGYTTLYPPQAECMEKGLLKGKNVFCAIPTASGKTFLAELAMLKAISKGKKAMYIVPLRALAKEKYTSFKDFVPLGINPGIASGDYNTDNRWLEKCNIIVCTAEKADSLLRSEASWIDDVTCVVIDEVHLLACKTRGPTLEMVTTKLREKNSQIQFVSLSATVGNAEEVARWLQSELITTDWRPADLREGIFFQNKIQFSKYSIDINPITNDPSINIAIDTVNIGGQCLVFETSRNSCSDFAKKLSKHISPLITEKNREELNKLSIELDREEQSNPILSECIRNGVAFHHAGLNEKQRDIVESGFKNGLIKIITCTPTLAAGLNLPARRVIIRNYKRFNPGQGRCPIPVLDYKQMAGRAGRPHLDPYGESVLIAESEKDIEKLKATFINAQAELVISNLAQENHFETHLLATINNKFANTLEDINHFLRKTLFGFQNPDADFENLTTKCIKVLHRRKMIEICDRIESTPFGKMVSVVYIYPETASIITSKIEKSLFITPFNLMSIICSTPNMKNTSFTADERKNIENIIIERSNEIPWINATKINQITPQEIGSIKTALMLMEWINGTPIETIMRNYKIGEGDLKNTISTAKWLVYASRKIMEMQENIWTSTVSDIEKMLEKGANNEMLALMTTTSIDRLSSKKLYDNKIDSLDILKTMPLKDVIEILGLNKSIEIFNSLGIDYDLFKVIDEIEAQKKQQTETKKDMLITEIEQEKVVETPNTELLAMEENKPKITVRSIIAKILRNLFLR</sequence>
<dbReference type="PROSITE" id="PS51192">
    <property type="entry name" value="HELICASE_ATP_BIND_1"/>
    <property type="match status" value="1"/>
</dbReference>
<keyword evidence="6 11" id="KW-0238">DNA-binding</keyword>
<feature type="domain" description="Helicase C-terminal" evidence="13">
    <location>
        <begin position="232"/>
        <end position="421"/>
    </location>
</feature>
<keyword evidence="8 11" id="KW-0413">Isomerase</keyword>
<evidence type="ECO:0000259" key="13">
    <source>
        <dbReference type="PROSITE" id="PS51194"/>
    </source>
</evidence>
<dbReference type="HOGENOM" id="CLU_006553_3_0_2"/>
<evidence type="ECO:0000256" key="8">
    <source>
        <dbReference type="ARBA" id="ARBA00023235"/>
    </source>
</evidence>
<geneLocation type="plasmid" evidence="14 15">
    <name>pMETHO01</name>
</geneLocation>
<dbReference type="GeneID" id="14401426"/>
<evidence type="ECO:0000256" key="11">
    <source>
        <dbReference type="HAMAP-Rule" id="MF_00442"/>
    </source>
</evidence>
<evidence type="ECO:0000256" key="10">
    <source>
        <dbReference type="ARBA" id="ARBA00048988"/>
    </source>
</evidence>
<dbReference type="SUPFAM" id="SSF52540">
    <property type="entry name" value="P-loop containing nucleoside triphosphate hydrolases"/>
    <property type="match status" value="2"/>
</dbReference>
<dbReference type="Gene3D" id="3.40.50.300">
    <property type="entry name" value="P-loop containing nucleotide triphosphate hydrolases"/>
    <property type="match status" value="2"/>
</dbReference>
<name>L0L2F4_METHD</name>
<accession>L0L2F4</accession>
<evidence type="ECO:0000313" key="14">
    <source>
        <dbReference type="EMBL" id="AGB50603.1"/>
    </source>
</evidence>
<dbReference type="SMART" id="SM00487">
    <property type="entry name" value="DEXDc"/>
    <property type="match status" value="1"/>
</dbReference>
<dbReference type="InterPro" id="IPR027417">
    <property type="entry name" value="P-loop_NTPase"/>
</dbReference>
<dbReference type="PANTHER" id="PTHR47961">
    <property type="entry name" value="DNA POLYMERASE THETA, PUTATIVE (AFU_ORTHOLOGUE AFUA_1G05260)-RELATED"/>
    <property type="match status" value="1"/>
</dbReference>
<dbReference type="InterPro" id="IPR036390">
    <property type="entry name" value="WH_DNA-bd_sf"/>
</dbReference>
<keyword evidence="14" id="KW-0614">Plasmid</keyword>
<dbReference type="InterPro" id="IPR011545">
    <property type="entry name" value="DEAD/DEAH_box_helicase_dom"/>
</dbReference>
<dbReference type="CDD" id="cd18028">
    <property type="entry name" value="DEXHc_archSki2"/>
    <property type="match status" value="1"/>
</dbReference>
<dbReference type="InterPro" id="IPR014001">
    <property type="entry name" value="Helicase_ATP-bd"/>
</dbReference>
<dbReference type="GO" id="GO:0006281">
    <property type="term" value="P:DNA repair"/>
    <property type="evidence" value="ECO:0007669"/>
    <property type="project" value="UniProtKB-UniRule"/>
</dbReference>
<dbReference type="PROSITE" id="PS51194">
    <property type="entry name" value="HELICASE_CTER"/>
    <property type="match status" value="1"/>
</dbReference>
<evidence type="ECO:0000256" key="2">
    <source>
        <dbReference type="ARBA" id="ARBA00022763"/>
    </source>
</evidence>
<comment type="catalytic activity">
    <reaction evidence="10 11">
        <text>ATP + H2O = ADP + phosphate + H(+)</text>
        <dbReference type="Rhea" id="RHEA:13065"/>
        <dbReference type="ChEBI" id="CHEBI:15377"/>
        <dbReference type="ChEBI" id="CHEBI:15378"/>
        <dbReference type="ChEBI" id="CHEBI:30616"/>
        <dbReference type="ChEBI" id="CHEBI:43474"/>
        <dbReference type="ChEBI" id="CHEBI:456216"/>
        <dbReference type="EC" id="5.6.2.4"/>
    </reaction>
</comment>
<comment type="catalytic activity">
    <reaction evidence="9 11">
        <text>Couples ATP hydrolysis with the unwinding of duplex DNA by translocating in the 3'-5' direction.</text>
        <dbReference type="EC" id="5.6.2.4"/>
    </reaction>
</comment>
<dbReference type="AlphaFoldDB" id="L0L2F4"/>
<dbReference type="Pfam" id="PF20470">
    <property type="entry name" value="HTH_61"/>
    <property type="match status" value="1"/>
</dbReference>
<dbReference type="HAMAP" id="MF_00442">
    <property type="entry name" value="Helicase_Hel308"/>
    <property type="match status" value="1"/>
</dbReference>
<evidence type="ECO:0000256" key="4">
    <source>
        <dbReference type="ARBA" id="ARBA00022806"/>
    </source>
</evidence>
<keyword evidence="2 11" id="KW-0227">DNA damage</keyword>
<feature type="domain" description="Helicase ATP-binding" evidence="12">
    <location>
        <begin position="33"/>
        <end position="199"/>
    </location>
</feature>
<evidence type="ECO:0000256" key="9">
    <source>
        <dbReference type="ARBA" id="ARBA00034617"/>
    </source>
</evidence>